<evidence type="ECO:0000259" key="4">
    <source>
        <dbReference type="PROSITE" id="PS50836"/>
    </source>
</evidence>
<dbReference type="InterPro" id="IPR005018">
    <property type="entry name" value="DOMON_domain"/>
</dbReference>
<dbReference type="SUPFAM" id="SSF49344">
    <property type="entry name" value="CBD9-like"/>
    <property type="match status" value="1"/>
</dbReference>
<dbReference type="GO" id="GO:0005615">
    <property type="term" value="C:extracellular space"/>
    <property type="evidence" value="ECO:0007669"/>
    <property type="project" value="TreeGrafter"/>
</dbReference>
<dbReference type="GO" id="GO:0006589">
    <property type="term" value="P:octopamine biosynthetic process"/>
    <property type="evidence" value="ECO:0007669"/>
    <property type="project" value="TreeGrafter"/>
</dbReference>
<dbReference type="SMART" id="SM00664">
    <property type="entry name" value="DoH"/>
    <property type="match status" value="1"/>
</dbReference>
<sequence>MVTFKNTKNINNCDTKPEMAASRTSHISRPQLTRPSSMIFLVVFLVIAPRPSTQFLQPGFNFPKPSSPEETWLYSALVDPDGFYLVQWTPLEEEVLFRLTVKTTGYISFGLSNGHEANGADIVVGWVHSGKAYLQDRHSVGHQEPAVDEQQDWVLESGYENETHTVLIISRPYDTCDEDDFVITSDTVILLWAYHHDDPVDPEHAQPHLHHHSSHRGATNIVLLERGQKEVSKNLLDAYVEQWRPAYRFPLLQSPEDRKWYLMSQYTEIPAATDTTMWCMFKRPEIGIKHHVVRFEPVIKPGHEEMIQSMVVYECTTDSREVDQALEEIVYQRAHKCNRESMNSLTYSCNHVMMSWTKGSKGFTYPDEVGYPLDPTGTKFFMLEVQYSSVDKTVWDSAGFKLVYTPELRMHDAGVLNVGVSPSWKHMIPPQEKIVLSEGHCVGECTKEALPYNGIHVFGALHSTHGLGRKIRVRHLRNGQELKPISQDSNHNPNYTEFRTFHHTRQILPGDHLITECQYNSMEKREITLGGNKAHDETCQAFLMYWPRVDLSVCQSKPSLNTILTSLGIHEMAINTEPVKISSPEELSGKTLEWRIINYNWKTQFQYFQKTISNGNFSPTCQAKGYKIVPGLEEKNYNSPRISAPWTTKKCKPTQKRHQEINTKPEPKFAHLKANREFMNDAQSPSKPMKILDVDLVSKKQDIIMPIDKNYGSDKTEIVIAHPPMPVKSQLKEKLWEMELELEEEVKKKYREIYTETVQPKSTEEEQENLNYNFEKQETQYSLSEAYKTVGHSSHVCLVFVGFIVWAVY</sequence>
<keyword evidence="3" id="KW-0325">Glycoprotein</keyword>
<dbReference type="PANTHER" id="PTHR10157:SF40">
    <property type="entry name" value="MOXD1 HOMOLOG 2"/>
    <property type="match status" value="1"/>
</dbReference>
<dbReference type="InterPro" id="IPR036939">
    <property type="entry name" value="Cu2_ascorb_mOase_N_sf"/>
</dbReference>
<dbReference type="InterPro" id="IPR024548">
    <property type="entry name" value="Cu2_monoox_C"/>
</dbReference>
<evidence type="ECO:0000313" key="5">
    <source>
        <dbReference type="EMBL" id="CAL4103861.1"/>
    </source>
</evidence>
<evidence type="ECO:0000256" key="3">
    <source>
        <dbReference type="ARBA" id="ARBA00023180"/>
    </source>
</evidence>
<comment type="caution">
    <text evidence="5">The sequence shown here is derived from an EMBL/GenBank/DDBJ whole genome shotgun (WGS) entry which is preliminary data.</text>
</comment>
<dbReference type="Gene3D" id="2.60.120.310">
    <property type="entry name" value="Copper type II, ascorbate-dependent monooxygenase, N-terminal domain"/>
    <property type="match status" value="1"/>
</dbReference>
<accession>A0AAV2QWI3</accession>
<dbReference type="CDD" id="cd09631">
    <property type="entry name" value="DOMON_DOH"/>
    <property type="match status" value="1"/>
</dbReference>
<dbReference type="PANTHER" id="PTHR10157">
    <property type="entry name" value="DOPAMINE BETA HYDROXYLASE RELATED"/>
    <property type="match status" value="1"/>
</dbReference>
<dbReference type="InterPro" id="IPR000323">
    <property type="entry name" value="Cu2_ascorb_mOase_N"/>
</dbReference>
<dbReference type="Pfam" id="PF03712">
    <property type="entry name" value="Cu2_monoox_C"/>
    <property type="match status" value="1"/>
</dbReference>
<dbReference type="SUPFAM" id="SSF49742">
    <property type="entry name" value="PHM/PNGase F"/>
    <property type="match status" value="2"/>
</dbReference>
<dbReference type="GO" id="GO:0030667">
    <property type="term" value="C:secretory granule membrane"/>
    <property type="evidence" value="ECO:0007669"/>
    <property type="project" value="TreeGrafter"/>
</dbReference>
<name>A0AAV2QWI3_MEGNR</name>
<proteinExistence type="inferred from homology"/>
<protein>
    <recommendedName>
        <fullName evidence="4">DOMON domain-containing protein</fullName>
    </recommendedName>
</protein>
<comment type="similarity">
    <text evidence="1">Belongs to the copper type II ascorbate-dependent monooxygenase family.</text>
</comment>
<evidence type="ECO:0000313" key="6">
    <source>
        <dbReference type="Proteomes" id="UP001497623"/>
    </source>
</evidence>
<keyword evidence="2" id="KW-1015">Disulfide bond</keyword>
<dbReference type="InterPro" id="IPR008977">
    <property type="entry name" value="PHM/PNGase_F_dom_sf"/>
</dbReference>
<organism evidence="5 6">
    <name type="scientific">Meganyctiphanes norvegica</name>
    <name type="common">Northern krill</name>
    <name type="synonym">Thysanopoda norvegica</name>
    <dbReference type="NCBI Taxonomy" id="48144"/>
    <lineage>
        <taxon>Eukaryota</taxon>
        <taxon>Metazoa</taxon>
        <taxon>Ecdysozoa</taxon>
        <taxon>Arthropoda</taxon>
        <taxon>Crustacea</taxon>
        <taxon>Multicrustacea</taxon>
        <taxon>Malacostraca</taxon>
        <taxon>Eumalacostraca</taxon>
        <taxon>Eucarida</taxon>
        <taxon>Euphausiacea</taxon>
        <taxon>Euphausiidae</taxon>
        <taxon>Meganyctiphanes</taxon>
    </lineage>
</organism>
<dbReference type="Gene3D" id="2.60.120.230">
    <property type="match status" value="1"/>
</dbReference>
<dbReference type="InterPro" id="IPR045266">
    <property type="entry name" value="DOH_DOMON"/>
</dbReference>
<feature type="domain" description="DOMON" evidence="4">
    <location>
        <begin position="82"/>
        <end position="195"/>
    </location>
</feature>
<dbReference type="GO" id="GO:0042421">
    <property type="term" value="P:norepinephrine biosynthetic process"/>
    <property type="evidence" value="ECO:0007669"/>
    <property type="project" value="TreeGrafter"/>
</dbReference>
<dbReference type="Gene3D" id="2.60.40.1210">
    <property type="entry name" value="Cellobiose dehydrogenase, cytochrome domain"/>
    <property type="match status" value="1"/>
</dbReference>
<dbReference type="InterPro" id="IPR014784">
    <property type="entry name" value="Cu2_ascorb_mOase-like_C"/>
</dbReference>
<keyword evidence="6" id="KW-1185">Reference proteome</keyword>
<dbReference type="AlphaFoldDB" id="A0AAV2QWI3"/>
<dbReference type="Pfam" id="PF03351">
    <property type="entry name" value="DOMON"/>
    <property type="match status" value="1"/>
</dbReference>
<dbReference type="PROSITE" id="PS50836">
    <property type="entry name" value="DOMON"/>
    <property type="match status" value="1"/>
</dbReference>
<dbReference type="GO" id="GO:0005507">
    <property type="term" value="F:copper ion binding"/>
    <property type="evidence" value="ECO:0007669"/>
    <property type="project" value="InterPro"/>
</dbReference>
<gene>
    <name evidence="5" type="ORF">MNOR_LOCUS17667</name>
</gene>
<evidence type="ECO:0000256" key="1">
    <source>
        <dbReference type="ARBA" id="ARBA00010676"/>
    </source>
</evidence>
<reference evidence="5 6" key="1">
    <citation type="submission" date="2024-05" db="EMBL/GenBank/DDBJ databases">
        <authorList>
            <person name="Wallberg A."/>
        </authorList>
    </citation>
    <scope>NUCLEOTIDE SEQUENCE [LARGE SCALE GENOMIC DNA]</scope>
</reference>
<dbReference type="GO" id="GO:0004500">
    <property type="term" value="F:dopamine beta-monooxygenase activity"/>
    <property type="evidence" value="ECO:0007669"/>
    <property type="project" value="InterPro"/>
</dbReference>
<dbReference type="Pfam" id="PF01082">
    <property type="entry name" value="Cu2_monooxygen"/>
    <property type="match status" value="1"/>
</dbReference>
<dbReference type="FunFam" id="2.60.120.230:FF:000001">
    <property type="entry name" value="Monooxygenase, DBH-like 1"/>
    <property type="match status" value="1"/>
</dbReference>
<dbReference type="GO" id="GO:0042420">
    <property type="term" value="P:dopamine catabolic process"/>
    <property type="evidence" value="ECO:0007669"/>
    <property type="project" value="TreeGrafter"/>
</dbReference>
<dbReference type="InterPro" id="IPR000945">
    <property type="entry name" value="DBH-like"/>
</dbReference>
<evidence type="ECO:0000256" key="2">
    <source>
        <dbReference type="ARBA" id="ARBA00023157"/>
    </source>
</evidence>
<dbReference type="EMBL" id="CAXKWB010012239">
    <property type="protein sequence ID" value="CAL4103861.1"/>
    <property type="molecule type" value="Genomic_DNA"/>
</dbReference>
<dbReference type="Proteomes" id="UP001497623">
    <property type="component" value="Unassembled WGS sequence"/>
</dbReference>